<comment type="caution">
    <text evidence="4">The sequence shown here is derived from an EMBL/GenBank/DDBJ whole genome shotgun (WGS) entry which is preliminary data.</text>
</comment>
<feature type="region of interest" description="Disordered" evidence="2">
    <location>
        <begin position="432"/>
        <end position="457"/>
    </location>
</feature>
<evidence type="ECO:0000313" key="5">
    <source>
        <dbReference type="Proteomes" id="UP000037460"/>
    </source>
</evidence>
<dbReference type="InterPro" id="IPR036869">
    <property type="entry name" value="J_dom_sf"/>
</dbReference>
<dbReference type="CDD" id="cd06257">
    <property type="entry name" value="DnaJ"/>
    <property type="match status" value="1"/>
</dbReference>
<organism evidence="4 5">
    <name type="scientific">Chrysochromulina tobinii</name>
    <dbReference type="NCBI Taxonomy" id="1460289"/>
    <lineage>
        <taxon>Eukaryota</taxon>
        <taxon>Haptista</taxon>
        <taxon>Haptophyta</taxon>
        <taxon>Prymnesiophyceae</taxon>
        <taxon>Prymnesiales</taxon>
        <taxon>Chrysochromulinaceae</taxon>
        <taxon>Chrysochromulina</taxon>
    </lineage>
</organism>
<dbReference type="InterPro" id="IPR001623">
    <property type="entry name" value="DnaJ_domain"/>
</dbReference>
<feature type="compositionally biased region" description="Acidic residues" evidence="2">
    <location>
        <begin position="1"/>
        <end position="12"/>
    </location>
</feature>
<evidence type="ECO:0000259" key="3">
    <source>
        <dbReference type="PROSITE" id="PS50076"/>
    </source>
</evidence>
<feature type="compositionally biased region" description="Low complexity" evidence="2">
    <location>
        <begin position="432"/>
        <end position="443"/>
    </location>
</feature>
<keyword evidence="5" id="KW-1185">Reference proteome</keyword>
<dbReference type="PRINTS" id="PR00625">
    <property type="entry name" value="JDOMAIN"/>
</dbReference>
<dbReference type="PROSITE" id="PS50076">
    <property type="entry name" value="DNAJ_2"/>
    <property type="match status" value="1"/>
</dbReference>
<accession>A0A0M0JHQ4</accession>
<name>A0A0M0JHQ4_9EUKA</name>
<evidence type="ECO:0000256" key="2">
    <source>
        <dbReference type="SAM" id="MobiDB-lite"/>
    </source>
</evidence>
<dbReference type="PANTHER" id="PTHR44200">
    <property type="entry name" value="DNAJ HOMOLOG SUBFAMILY C MEMBER 7"/>
    <property type="match status" value="1"/>
</dbReference>
<dbReference type="SMART" id="SM00028">
    <property type="entry name" value="TPR"/>
    <property type="match status" value="5"/>
</dbReference>
<dbReference type="PROSITE" id="PS50005">
    <property type="entry name" value="TPR"/>
    <property type="match status" value="1"/>
</dbReference>
<dbReference type="InterPro" id="IPR019734">
    <property type="entry name" value="TPR_rpt"/>
</dbReference>
<feature type="domain" description="J" evidence="3">
    <location>
        <begin position="456"/>
        <end position="523"/>
    </location>
</feature>
<proteinExistence type="predicted"/>
<dbReference type="SMART" id="SM00271">
    <property type="entry name" value="DnaJ"/>
    <property type="match status" value="1"/>
</dbReference>
<dbReference type="Gene3D" id="1.25.40.10">
    <property type="entry name" value="Tetratricopeptide repeat domain"/>
    <property type="match status" value="2"/>
</dbReference>
<dbReference type="SUPFAM" id="SSF48452">
    <property type="entry name" value="TPR-like"/>
    <property type="match status" value="2"/>
</dbReference>
<reference evidence="5" key="1">
    <citation type="journal article" date="2015" name="PLoS Genet.">
        <title>Genome Sequence and Transcriptome Analyses of Chrysochromulina tobin: Metabolic Tools for Enhanced Algal Fitness in the Prominent Order Prymnesiales (Haptophyceae).</title>
        <authorList>
            <person name="Hovde B.T."/>
            <person name="Deodato C.R."/>
            <person name="Hunsperger H.M."/>
            <person name="Ryken S.A."/>
            <person name="Yost W."/>
            <person name="Jha R.K."/>
            <person name="Patterson J."/>
            <person name="Monnat R.J. Jr."/>
            <person name="Barlow S.B."/>
            <person name="Starkenburg S.R."/>
            <person name="Cattolico R.A."/>
        </authorList>
    </citation>
    <scope>NUCLEOTIDE SEQUENCE</scope>
    <source>
        <strain evidence="5">CCMP291</strain>
    </source>
</reference>
<dbReference type="OrthoDB" id="765884at2759"/>
<dbReference type="PANTHER" id="PTHR44200:SF1">
    <property type="entry name" value="DNAJ HOMOLOG SUBFAMILY C MEMBER 7"/>
    <property type="match status" value="1"/>
</dbReference>
<dbReference type="InterPro" id="IPR052758">
    <property type="entry name" value="SRC_co-chaperone"/>
</dbReference>
<gene>
    <name evidence="4" type="ORF">Ctob_000247</name>
</gene>
<feature type="repeat" description="TPR" evidence="1">
    <location>
        <begin position="356"/>
        <end position="389"/>
    </location>
</feature>
<dbReference type="AlphaFoldDB" id="A0A0M0JHQ4"/>
<sequence>MADAAPDIDDDSPQFSVGAGDEGARSSRSAGRRAKPASARRVPSVGRAGDGFGDEAGAAIEPTASLAERFLVTGGTAGLGDEPPKEDPAWRLAEEQKERGNRRYAIKSWAEANVCYQKAISELRKHAAWGTATAEGRALNTRAASYHANSAAALMQLARMADAVAECDAALRADSKLGKALLRVAHVQLMLGDTDEARRFYLEAAQVGNSAESEAGLKACADDEQQAARLHSELIMCRRAAASTMGSAASSQQLKGLLNALETACTRSPHNLTLRSLQAEALSASGRMTEAHALCEAQLATPAAHKGHASLWHCTLGRVLYDSSLLPEAADKLSESLARPNAPAGAKPLLRLVQKLETERTAGNNAFKRGDWTQAVEAYTRALAVDPTHARFNALLYCNRGAAHAKNNALQQALADCSAAIALNRSSGYAGAGASSRGVGSERPSTAVAPPPKAPNHYEVLGVEPSADADAIRKAYKKLCLKFHPDKHASSPMAEKAKAQDAFLAVQKAYDVLSDARAPPGRR</sequence>
<protein>
    <submittedName>
        <fullName evidence="4">DNAj-like subfamily c member 7</fullName>
    </submittedName>
</protein>
<dbReference type="EMBL" id="JWZX01002904">
    <property type="protein sequence ID" value="KOO25985.1"/>
    <property type="molecule type" value="Genomic_DNA"/>
</dbReference>
<evidence type="ECO:0000313" key="4">
    <source>
        <dbReference type="EMBL" id="KOO25985.1"/>
    </source>
</evidence>
<dbReference type="Gene3D" id="1.10.287.110">
    <property type="entry name" value="DnaJ domain"/>
    <property type="match status" value="1"/>
</dbReference>
<dbReference type="Proteomes" id="UP000037460">
    <property type="component" value="Unassembled WGS sequence"/>
</dbReference>
<feature type="region of interest" description="Disordered" evidence="2">
    <location>
        <begin position="1"/>
        <end position="56"/>
    </location>
</feature>
<dbReference type="Pfam" id="PF00226">
    <property type="entry name" value="DnaJ"/>
    <property type="match status" value="1"/>
</dbReference>
<keyword evidence="1" id="KW-0802">TPR repeat</keyword>
<dbReference type="SUPFAM" id="SSF46565">
    <property type="entry name" value="Chaperone J-domain"/>
    <property type="match status" value="1"/>
</dbReference>
<dbReference type="InterPro" id="IPR011990">
    <property type="entry name" value="TPR-like_helical_dom_sf"/>
</dbReference>
<dbReference type="Pfam" id="PF13414">
    <property type="entry name" value="TPR_11"/>
    <property type="match status" value="1"/>
</dbReference>
<evidence type="ECO:0000256" key="1">
    <source>
        <dbReference type="PROSITE-ProRule" id="PRU00339"/>
    </source>
</evidence>